<reference evidence="2 3" key="1">
    <citation type="submission" date="2017-01" db="EMBL/GenBank/DDBJ databases">
        <authorList>
            <person name="Mah S.A."/>
            <person name="Swanson W.J."/>
            <person name="Moy G.W."/>
            <person name="Vacquier V.D."/>
        </authorList>
    </citation>
    <scope>NUCLEOTIDE SEQUENCE [LARGE SCALE GENOMIC DNA]</scope>
    <source>
        <strain evidence="2 3">GSMNP</strain>
    </source>
</reference>
<feature type="non-terminal residue" evidence="2">
    <location>
        <position position="253"/>
    </location>
</feature>
<comment type="caution">
    <text evidence="2">The sequence shown here is derived from an EMBL/GenBank/DDBJ whole genome shotgun (WGS) entry which is preliminary data.</text>
</comment>
<feature type="region of interest" description="Disordered" evidence="1">
    <location>
        <begin position="210"/>
        <end position="253"/>
    </location>
</feature>
<evidence type="ECO:0000313" key="2">
    <source>
        <dbReference type="EMBL" id="OMJ09723.1"/>
    </source>
</evidence>
<evidence type="ECO:0000256" key="1">
    <source>
        <dbReference type="SAM" id="MobiDB-lite"/>
    </source>
</evidence>
<name>A0A1R1X519_9FUNG</name>
<dbReference type="Proteomes" id="UP000187283">
    <property type="component" value="Unassembled WGS sequence"/>
</dbReference>
<proteinExistence type="predicted"/>
<sequence>MMDQEDTNQVPISQETVKKLAEMVRKLLNEKERNSKPEDPDVTTRAPLTQFPVYPELIEALPSIEGDFFGTPLTEKEWKEAIDSCHRSSSMNYHPPQLNDSASSVVKKVDADLHGIQIALAQATRLIDYYVHRIIQDNPQANSEDPHILFSNTMRVLLGDTAAKVTQKILENLNKGMELPGKPQQLIEPETKPLMDQEKLEALITSRNPEKRSIVRNPFRGRQQYGTKNSTGKKIAQAQTMEAATTPATVNNP</sequence>
<protein>
    <submittedName>
        <fullName evidence="2">Uncharacterized protein</fullName>
    </submittedName>
</protein>
<organism evidence="2 3">
    <name type="scientific">Smittium culicis</name>
    <dbReference type="NCBI Taxonomy" id="133412"/>
    <lineage>
        <taxon>Eukaryota</taxon>
        <taxon>Fungi</taxon>
        <taxon>Fungi incertae sedis</taxon>
        <taxon>Zoopagomycota</taxon>
        <taxon>Kickxellomycotina</taxon>
        <taxon>Harpellomycetes</taxon>
        <taxon>Harpellales</taxon>
        <taxon>Legeriomycetaceae</taxon>
        <taxon>Smittium</taxon>
    </lineage>
</organism>
<accession>A0A1R1X519</accession>
<evidence type="ECO:0000313" key="3">
    <source>
        <dbReference type="Proteomes" id="UP000187283"/>
    </source>
</evidence>
<keyword evidence="3" id="KW-1185">Reference proteome</keyword>
<feature type="compositionally biased region" description="Polar residues" evidence="1">
    <location>
        <begin position="224"/>
        <end position="253"/>
    </location>
</feature>
<dbReference type="EMBL" id="LSSN01005341">
    <property type="protein sequence ID" value="OMJ09723.1"/>
    <property type="molecule type" value="Genomic_DNA"/>
</dbReference>
<dbReference type="AlphaFoldDB" id="A0A1R1X519"/>
<gene>
    <name evidence="2" type="ORF">AYI70_g10769</name>
</gene>
<dbReference type="OrthoDB" id="5545891at2759"/>